<reference evidence="2 3" key="1">
    <citation type="submission" date="2016-10" db="EMBL/GenBank/DDBJ databases">
        <authorList>
            <person name="Varghese N."/>
            <person name="Submissions S."/>
        </authorList>
    </citation>
    <scope>NUCLEOTIDE SEQUENCE [LARGE SCALE GENOMIC DNA]</scope>
    <source>
        <strain evidence="2 3">DSM 1741</strain>
    </source>
</reference>
<accession>A0A8G2F5W4</accession>
<dbReference type="Pfam" id="PF06123">
    <property type="entry name" value="CreD"/>
    <property type="match status" value="1"/>
</dbReference>
<keyword evidence="1" id="KW-1133">Transmembrane helix</keyword>
<dbReference type="PANTHER" id="PTHR30092">
    <property type="entry name" value="INNER MEMBRANE PROTEIN CRED"/>
    <property type="match status" value="1"/>
</dbReference>
<feature type="transmembrane region" description="Helical" evidence="1">
    <location>
        <begin position="311"/>
        <end position="329"/>
    </location>
</feature>
<dbReference type="NCBIfam" id="NF008712">
    <property type="entry name" value="PRK11715.1-1"/>
    <property type="match status" value="1"/>
</dbReference>
<dbReference type="PANTHER" id="PTHR30092:SF0">
    <property type="entry name" value="INNER MEMBRANE PROTEIN CRED"/>
    <property type="match status" value="1"/>
</dbReference>
<dbReference type="AlphaFoldDB" id="A0A8G2F5W4"/>
<feature type="transmembrane region" description="Helical" evidence="1">
    <location>
        <begin position="336"/>
        <end position="357"/>
    </location>
</feature>
<organism evidence="2 3">
    <name type="scientific">Desulfomicrobium norvegicum (strain DSM 1741 / NCIMB 8310)</name>
    <name type="common">Desulfovibrio baculatus (strain Norway 4)</name>
    <name type="synonym">Desulfovibrio desulfuricans (strain Norway 4)</name>
    <dbReference type="NCBI Taxonomy" id="52561"/>
    <lineage>
        <taxon>Bacteria</taxon>
        <taxon>Pseudomonadati</taxon>
        <taxon>Thermodesulfobacteriota</taxon>
        <taxon>Desulfovibrionia</taxon>
        <taxon>Desulfovibrionales</taxon>
        <taxon>Desulfomicrobiaceae</taxon>
        <taxon>Desulfomicrobium</taxon>
    </lineage>
</organism>
<dbReference type="PIRSF" id="PIRSF004548">
    <property type="entry name" value="CreD"/>
    <property type="match status" value="1"/>
</dbReference>
<evidence type="ECO:0000313" key="2">
    <source>
        <dbReference type="EMBL" id="SFM13050.1"/>
    </source>
</evidence>
<protein>
    <submittedName>
        <fullName evidence="2">Inner membrane protein</fullName>
    </submittedName>
</protein>
<evidence type="ECO:0000256" key="1">
    <source>
        <dbReference type="SAM" id="Phobius"/>
    </source>
</evidence>
<keyword evidence="1" id="KW-0472">Membrane</keyword>
<comment type="caution">
    <text evidence="2">The sequence shown here is derived from an EMBL/GenBank/DDBJ whole genome shotgun (WGS) entry which is preliminary data.</text>
</comment>
<dbReference type="EMBL" id="FOTO01000015">
    <property type="protein sequence ID" value="SFM13050.1"/>
    <property type="molecule type" value="Genomic_DNA"/>
</dbReference>
<keyword evidence="3" id="KW-1185">Reference proteome</keyword>
<keyword evidence="1" id="KW-0812">Transmembrane</keyword>
<feature type="transmembrane region" description="Helical" evidence="1">
    <location>
        <begin position="415"/>
        <end position="433"/>
    </location>
</feature>
<proteinExistence type="predicted"/>
<feature type="transmembrane region" description="Helical" evidence="1">
    <location>
        <begin position="363"/>
        <end position="385"/>
    </location>
</feature>
<dbReference type="Proteomes" id="UP000199581">
    <property type="component" value="Unassembled WGS sequence"/>
</dbReference>
<dbReference type="InterPro" id="IPR010364">
    <property type="entry name" value="Uncharacterised_IM_CreD"/>
</dbReference>
<sequence>MRNHFLYKIGFIALLIILLMIPQMMLDSLISEREGWRLRAYSSIERSWPGAQTLGGPILAVPYQMIWMVSEVINDGSKRVVTRQQVSHSTAYLLPKTLEAASELETTVRYRGIYEVPVYSGAARFKGEFDTQPLLDIVSENPEKRIEWGTPQVSVLVSDQRGIVRSGPLQWMGQELEFKPGSDTPKYTNGMHVKVPRLDTQRGETIPFAFDMDLQGMKSMQFALLAETMDIRLSADWAHPGFFGDMLPETRDIDDKGFSSRWRSSAFSGNTAEALAGLHNGDGRNLMQRTVGVNFVQPVDVYQQSERSIKYALLFLLLTFSCMTLFELLKKLPLHPVQYTFVGVALLIFYLLLIALSEHISFLWAYVCASLACTGLLTAYFGAILRSRRHGLVLGSGLSALYALLYIILQAEDHALVMGSLLLFAVLSAIMLGTRRFDWYALTAKTEPPKTFSFEEAKE</sequence>
<feature type="transmembrane region" description="Helical" evidence="1">
    <location>
        <begin position="392"/>
        <end position="409"/>
    </location>
</feature>
<dbReference type="RefSeq" id="WP_208599879.1">
    <property type="nucleotide sequence ID" value="NZ_FOTO01000015.1"/>
</dbReference>
<evidence type="ECO:0000313" key="3">
    <source>
        <dbReference type="Proteomes" id="UP000199581"/>
    </source>
</evidence>
<feature type="transmembrane region" description="Helical" evidence="1">
    <location>
        <begin position="5"/>
        <end position="25"/>
    </location>
</feature>
<dbReference type="GO" id="GO:0005886">
    <property type="term" value="C:plasma membrane"/>
    <property type="evidence" value="ECO:0007669"/>
    <property type="project" value="TreeGrafter"/>
</dbReference>
<name>A0A8G2F5W4_DESNO</name>
<gene>
    <name evidence="2" type="ORF">SAMN05421830_11588</name>
</gene>